<keyword evidence="2" id="KW-0812">Transmembrane</keyword>
<evidence type="ECO:0000313" key="4">
    <source>
        <dbReference type="Proteomes" id="UP000536746"/>
    </source>
</evidence>
<comment type="caution">
    <text evidence="3">The sequence shown here is derived from an EMBL/GenBank/DDBJ whole genome shotgun (WGS) entry which is preliminary data.</text>
</comment>
<sequence>MDKLDQQDPARSNPMGHPPEPAAGGDGSPRFGRLLVVLILAVMLIVAITFGSEAYFS</sequence>
<organism evidence="3 4">
    <name type="scientific">Herbaspirillum robiniae</name>
    <dbReference type="NCBI Taxonomy" id="2014887"/>
    <lineage>
        <taxon>Bacteria</taxon>
        <taxon>Pseudomonadati</taxon>
        <taxon>Pseudomonadota</taxon>
        <taxon>Betaproteobacteria</taxon>
        <taxon>Burkholderiales</taxon>
        <taxon>Oxalobacteraceae</taxon>
        <taxon>Herbaspirillum</taxon>
    </lineage>
</organism>
<evidence type="ECO:0000313" key="3">
    <source>
        <dbReference type="EMBL" id="NUU01951.1"/>
    </source>
</evidence>
<feature type="region of interest" description="Disordered" evidence="1">
    <location>
        <begin position="1"/>
        <end position="27"/>
    </location>
</feature>
<feature type="transmembrane region" description="Helical" evidence="2">
    <location>
        <begin position="34"/>
        <end position="56"/>
    </location>
</feature>
<dbReference type="RefSeq" id="WP_165774431.1">
    <property type="nucleotide sequence ID" value="NZ_CP018845.1"/>
</dbReference>
<gene>
    <name evidence="3" type="ORF">HNO84_10095</name>
</gene>
<protein>
    <submittedName>
        <fullName evidence="3">Uncharacterized protein</fullName>
    </submittedName>
</protein>
<accession>A0ABX2M113</accession>
<keyword evidence="2" id="KW-1133">Transmembrane helix</keyword>
<proteinExistence type="predicted"/>
<keyword evidence="4" id="KW-1185">Reference proteome</keyword>
<name>A0ABX2M113_9BURK</name>
<keyword evidence="2" id="KW-0472">Membrane</keyword>
<dbReference type="EMBL" id="JABFMT010000008">
    <property type="protein sequence ID" value="NUU01951.1"/>
    <property type="molecule type" value="Genomic_DNA"/>
</dbReference>
<evidence type="ECO:0000256" key="1">
    <source>
        <dbReference type="SAM" id="MobiDB-lite"/>
    </source>
</evidence>
<evidence type="ECO:0000256" key="2">
    <source>
        <dbReference type="SAM" id="Phobius"/>
    </source>
</evidence>
<reference evidence="3 4" key="1">
    <citation type="journal article" date="2020" name="Front. Plant Sci.">
        <title>Isolation of Rhizosphere Bacteria That Improve Quality and Water Stress Tolerance in Greenhouse Ornamentals.</title>
        <authorList>
            <person name="Nordstedt N.P."/>
            <person name="Jones M.L."/>
        </authorList>
    </citation>
    <scope>NUCLEOTIDE SEQUENCE [LARGE SCALE GENOMIC DNA]</scope>
    <source>
        <strain evidence="3 4">C6C2</strain>
    </source>
</reference>
<dbReference type="Proteomes" id="UP000536746">
    <property type="component" value="Unassembled WGS sequence"/>
</dbReference>